<comment type="catalytic activity">
    <reaction evidence="9 13">
        <text>cytidine + H2O + H(+) = uridine + NH4(+)</text>
        <dbReference type="Rhea" id="RHEA:16069"/>
        <dbReference type="ChEBI" id="CHEBI:15377"/>
        <dbReference type="ChEBI" id="CHEBI:15378"/>
        <dbReference type="ChEBI" id="CHEBI:16704"/>
        <dbReference type="ChEBI" id="CHEBI:17562"/>
        <dbReference type="ChEBI" id="CHEBI:28938"/>
        <dbReference type="EC" id="3.5.4.5"/>
    </reaction>
</comment>
<dbReference type="GeneID" id="63854292"/>
<comment type="catalytic activity">
    <reaction evidence="13">
        <text>2'-deoxycytidine + H2O + H(+) = 2'-deoxyuridine + NH4(+)</text>
        <dbReference type="Rhea" id="RHEA:13433"/>
        <dbReference type="ChEBI" id="CHEBI:15377"/>
        <dbReference type="ChEBI" id="CHEBI:15378"/>
        <dbReference type="ChEBI" id="CHEBI:15698"/>
        <dbReference type="ChEBI" id="CHEBI:16450"/>
        <dbReference type="ChEBI" id="CHEBI:28938"/>
        <dbReference type="EC" id="3.5.4.5"/>
    </reaction>
</comment>
<keyword evidence="16" id="KW-1185">Reference proteome</keyword>
<evidence type="ECO:0000256" key="4">
    <source>
        <dbReference type="ARBA" id="ARBA00012783"/>
    </source>
</evidence>
<dbReference type="Pfam" id="PF00383">
    <property type="entry name" value="dCMP_cyt_deam_1"/>
    <property type="match status" value="1"/>
</dbReference>
<dbReference type="PROSITE" id="PS00903">
    <property type="entry name" value="CYT_DCMP_DEAMINASES_1"/>
    <property type="match status" value="1"/>
</dbReference>
<accession>A0A9P4L5B9</accession>
<dbReference type="GO" id="GO:0005829">
    <property type="term" value="C:cytosol"/>
    <property type="evidence" value="ECO:0007669"/>
    <property type="project" value="TreeGrafter"/>
</dbReference>
<comment type="cofactor">
    <cofactor evidence="1 12 13">
        <name>Zn(2+)</name>
        <dbReference type="ChEBI" id="CHEBI:29105"/>
    </cofactor>
</comment>
<keyword evidence="5 12" id="KW-0479">Metal-binding</keyword>
<dbReference type="GO" id="GO:0072527">
    <property type="term" value="P:pyrimidine-containing compound metabolic process"/>
    <property type="evidence" value="ECO:0007669"/>
    <property type="project" value="UniProtKB-ARBA"/>
</dbReference>
<dbReference type="PANTHER" id="PTHR11644">
    <property type="entry name" value="CYTIDINE DEAMINASE"/>
    <property type="match status" value="1"/>
</dbReference>
<dbReference type="InterPro" id="IPR050202">
    <property type="entry name" value="Cyt/Deoxycyt_deaminase"/>
</dbReference>
<dbReference type="GO" id="GO:0008270">
    <property type="term" value="F:zinc ion binding"/>
    <property type="evidence" value="ECO:0007669"/>
    <property type="project" value="UniProtKB-UniRule"/>
</dbReference>
<feature type="binding site" evidence="12">
    <location>
        <position position="130"/>
    </location>
    <ligand>
        <name>Zn(2+)</name>
        <dbReference type="ChEBI" id="CHEBI:29105"/>
        <note>catalytic</note>
    </ligand>
</feature>
<organism evidence="15 16">
    <name type="scientific">Cucurbitaria berberidis CBS 394.84</name>
    <dbReference type="NCBI Taxonomy" id="1168544"/>
    <lineage>
        <taxon>Eukaryota</taxon>
        <taxon>Fungi</taxon>
        <taxon>Dikarya</taxon>
        <taxon>Ascomycota</taxon>
        <taxon>Pezizomycotina</taxon>
        <taxon>Dothideomycetes</taxon>
        <taxon>Pleosporomycetidae</taxon>
        <taxon>Pleosporales</taxon>
        <taxon>Pleosporineae</taxon>
        <taxon>Cucurbitariaceae</taxon>
        <taxon>Cucurbitaria</taxon>
    </lineage>
</organism>
<dbReference type="InterPro" id="IPR002125">
    <property type="entry name" value="CMP_dCMP_dom"/>
</dbReference>
<dbReference type="RefSeq" id="XP_040785359.1">
    <property type="nucleotide sequence ID" value="XM_040937042.1"/>
</dbReference>
<comment type="function">
    <text evidence="2 13">This enzyme scavenges exogenous and endogenous cytidine and 2'-deoxycytidine for UMP synthesis.</text>
</comment>
<name>A0A9P4L5B9_9PLEO</name>
<dbReference type="InterPro" id="IPR016193">
    <property type="entry name" value="Cytidine_deaminase-like"/>
</dbReference>
<comment type="caution">
    <text evidence="15">The sequence shown here is derived from an EMBL/GenBank/DDBJ whole genome shotgun (WGS) entry which is preliminary data.</text>
</comment>
<evidence type="ECO:0000256" key="8">
    <source>
        <dbReference type="ARBA" id="ARBA00032005"/>
    </source>
</evidence>
<comment type="similarity">
    <text evidence="3 13">Belongs to the cytidine and deoxycytidylate deaminase family.</text>
</comment>
<evidence type="ECO:0000256" key="11">
    <source>
        <dbReference type="PIRSR" id="PIRSR606262-2"/>
    </source>
</evidence>
<dbReference type="GO" id="GO:0055086">
    <property type="term" value="P:nucleobase-containing small molecule metabolic process"/>
    <property type="evidence" value="ECO:0007669"/>
    <property type="project" value="UniProtKB-ARBA"/>
</dbReference>
<dbReference type="InterPro" id="IPR006262">
    <property type="entry name" value="Cyt_deam_tetra"/>
</dbReference>
<dbReference type="GO" id="GO:0042802">
    <property type="term" value="F:identical protein binding"/>
    <property type="evidence" value="ECO:0007669"/>
    <property type="project" value="UniProtKB-ARBA"/>
</dbReference>
<dbReference type="CDD" id="cd01283">
    <property type="entry name" value="cytidine_deaminase"/>
    <property type="match status" value="1"/>
</dbReference>
<feature type="domain" description="CMP/dCMP-type deaminase" evidence="14">
    <location>
        <begin position="27"/>
        <end position="172"/>
    </location>
</feature>
<dbReference type="InterPro" id="IPR016192">
    <property type="entry name" value="APOBEC/CMP_deaminase_Zn-bd"/>
</dbReference>
<dbReference type="NCBIfam" id="NF004064">
    <property type="entry name" value="PRK05578.1"/>
    <property type="match status" value="1"/>
</dbReference>
<feature type="binding site" evidence="12">
    <location>
        <position position="133"/>
    </location>
    <ligand>
        <name>Zn(2+)</name>
        <dbReference type="ChEBI" id="CHEBI:29105"/>
        <note>catalytic</note>
    </ligand>
</feature>
<protein>
    <recommendedName>
        <fullName evidence="4 13">Cytidine deaminase</fullName>
        <ecNumber evidence="4 13">3.5.4.5</ecNumber>
    </recommendedName>
    <alternativeName>
        <fullName evidence="8 13">Cytidine aminohydrolase</fullName>
    </alternativeName>
</protein>
<dbReference type="PROSITE" id="PS51747">
    <property type="entry name" value="CYT_DCMP_DEAMINASES_2"/>
    <property type="match status" value="1"/>
</dbReference>
<dbReference type="OrthoDB" id="414540at2759"/>
<evidence type="ECO:0000313" key="16">
    <source>
        <dbReference type="Proteomes" id="UP000800039"/>
    </source>
</evidence>
<feature type="binding site" evidence="11">
    <location>
        <begin position="84"/>
        <end position="90"/>
    </location>
    <ligand>
        <name>substrate</name>
    </ligand>
</feature>
<keyword evidence="6 13" id="KW-0378">Hydrolase</keyword>
<keyword evidence="7 12" id="KW-0862">Zinc</keyword>
<dbReference type="EMBL" id="ML976617">
    <property type="protein sequence ID" value="KAF1842796.1"/>
    <property type="molecule type" value="Genomic_DNA"/>
</dbReference>
<evidence type="ECO:0000256" key="13">
    <source>
        <dbReference type="RuleBase" id="RU364006"/>
    </source>
</evidence>
<evidence type="ECO:0000259" key="14">
    <source>
        <dbReference type="PROSITE" id="PS51747"/>
    </source>
</evidence>
<evidence type="ECO:0000256" key="9">
    <source>
        <dbReference type="ARBA" id="ARBA00049558"/>
    </source>
</evidence>
<dbReference type="EC" id="3.5.4.5" evidence="4 13"/>
<evidence type="ECO:0000256" key="10">
    <source>
        <dbReference type="PIRSR" id="PIRSR606262-1"/>
    </source>
</evidence>
<dbReference type="GO" id="GO:0004126">
    <property type="term" value="F:cytidine deaminase activity"/>
    <property type="evidence" value="ECO:0007669"/>
    <property type="project" value="UniProtKB-UniRule"/>
</dbReference>
<sequence length="192" mass="20732">MTTTSPNFSPAEPVTEKDGLIHGVSAQELQALGEQCFDAKTRAYCPYSLFRVGASLLLEPTSSTAPNSTSSSTYPTSHIITGGNVENASYPVGTCAERVAMGTAVLAGHRLGSFKAVGVSTDIVDFCSPCGMCRQFLREFLGLETPIFMFNKEGKWIVRTMGELLPLSFGPDVLPPREEMRKTQEEDKAKVA</sequence>
<dbReference type="PANTHER" id="PTHR11644:SF2">
    <property type="entry name" value="CYTIDINE DEAMINASE"/>
    <property type="match status" value="1"/>
</dbReference>
<evidence type="ECO:0000256" key="2">
    <source>
        <dbReference type="ARBA" id="ARBA00003949"/>
    </source>
</evidence>
<feature type="binding site" evidence="12">
    <location>
        <position position="95"/>
    </location>
    <ligand>
        <name>Zn(2+)</name>
        <dbReference type="ChEBI" id="CHEBI:29105"/>
        <note>catalytic</note>
    </ligand>
</feature>
<gene>
    <name evidence="15" type="ORF">K460DRAFT_407182</name>
</gene>
<dbReference type="SUPFAM" id="SSF53927">
    <property type="entry name" value="Cytidine deaminase-like"/>
    <property type="match status" value="1"/>
</dbReference>
<feature type="active site" description="Proton donor" evidence="10">
    <location>
        <position position="97"/>
    </location>
</feature>
<evidence type="ECO:0000256" key="12">
    <source>
        <dbReference type="PIRSR" id="PIRSR606262-3"/>
    </source>
</evidence>
<evidence type="ECO:0000256" key="5">
    <source>
        <dbReference type="ARBA" id="ARBA00022723"/>
    </source>
</evidence>
<dbReference type="AlphaFoldDB" id="A0A9P4L5B9"/>
<evidence type="ECO:0000256" key="6">
    <source>
        <dbReference type="ARBA" id="ARBA00022801"/>
    </source>
</evidence>
<evidence type="ECO:0000256" key="3">
    <source>
        <dbReference type="ARBA" id="ARBA00006576"/>
    </source>
</evidence>
<dbReference type="NCBIfam" id="TIGR01354">
    <property type="entry name" value="cyt_deam_tetra"/>
    <property type="match status" value="1"/>
</dbReference>
<dbReference type="Proteomes" id="UP000800039">
    <property type="component" value="Unassembled WGS sequence"/>
</dbReference>
<evidence type="ECO:0000256" key="7">
    <source>
        <dbReference type="ARBA" id="ARBA00022833"/>
    </source>
</evidence>
<reference evidence="15" key="1">
    <citation type="submission" date="2020-01" db="EMBL/GenBank/DDBJ databases">
        <authorList>
            <consortium name="DOE Joint Genome Institute"/>
            <person name="Haridas S."/>
            <person name="Albert R."/>
            <person name="Binder M."/>
            <person name="Bloem J."/>
            <person name="Labutti K."/>
            <person name="Salamov A."/>
            <person name="Andreopoulos B."/>
            <person name="Baker S.E."/>
            <person name="Barry K."/>
            <person name="Bills G."/>
            <person name="Bluhm B.H."/>
            <person name="Cannon C."/>
            <person name="Castanera R."/>
            <person name="Culley D.E."/>
            <person name="Daum C."/>
            <person name="Ezra D."/>
            <person name="Gonzalez J.B."/>
            <person name="Henrissat B."/>
            <person name="Kuo A."/>
            <person name="Liang C."/>
            <person name="Lipzen A."/>
            <person name="Lutzoni F."/>
            <person name="Magnuson J."/>
            <person name="Mondo S."/>
            <person name="Nolan M."/>
            <person name="Ohm R."/>
            <person name="Pangilinan J."/>
            <person name="Park H.-J."/>
            <person name="Ramirez L."/>
            <person name="Alfaro M."/>
            <person name="Sun H."/>
            <person name="Tritt A."/>
            <person name="Yoshinaga Y."/>
            <person name="Zwiers L.-H."/>
            <person name="Turgeon B.G."/>
            <person name="Goodwin S.B."/>
            <person name="Spatafora J.W."/>
            <person name="Crous P.W."/>
            <person name="Grigoriev I.V."/>
        </authorList>
    </citation>
    <scope>NUCLEOTIDE SEQUENCE</scope>
    <source>
        <strain evidence="15">CBS 394.84</strain>
    </source>
</reference>
<evidence type="ECO:0000313" key="15">
    <source>
        <dbReference type="EMBL" id="KAF1842796.1"/>
    </source>
</evidence>
<evidence type="ECO:0000256" key="1">
    <source>
        <dbReference type="ARBA" id="ARBA00001947"/>
    </source>
</evidence>
<dbReference type="Gene3D" id="3.40.140.10">
    <property type="entry name" value="Cytidine Deaminase, domain 2"/>
    <property type="match status" value="1"/>
</dbReference>
<proteinExistence type="inferred from homology"/>